<name>A0A1E3WDD2_9HYPH</name>
<feature type="active site" description="Nucleophile" evidence="10">
    <location>
        <position position="13"/>
    </location>
</feature>
<dbReference type="SFLD" id="SFLDG01135">
    <property type="entry name" value="C1.5.6:_HAD__Beta-PGM__Phospha"/>
    <property type="match status" value="1"/>
</dbReference>
<dbReference type="RefSeq" id="WP_069623063.1">
    <property type="nucleotide sequence ID" value="NZ_LPWD01000056.1"/>
</dbReference>
<dbReference type="OrthoDB" id="9793014at2"/>
<dbReference type="InterPro" id="IPR037512">
    <property type="entry name" value="PGPase_prok"/>
</dbReference>
<comment type="similarity">
    <text evidence="4 10">Belongs to the HAD-like hydrolase superfamily. CbbY/CbbZ/Gph/YieH family.</text>
</comment>
<comment type="cofactor">
    <cofactor evidence="2 10">
        <name>Mg(2+)</name>
        <dbReference type="ChEBI" id="CHEBI:18420"/>
    </cofactor>
</comment>
<dbReference type="SFLD" id="SFLDG01129">
    <property type="entry name" value="C1.5:_HAD__Beta-PGM__Phosphata"/>
    <property type="match status" value="1"/>
</dbReference>
<dbReference type="InterPro" id="IPR006439">
    <property type="entry name" value="HAD-SF_hydro_IA"/>
</dbReference>
<keyword evidence="9 10" id="KW-0119">Carbohydrate metabolism</keyword>
<dbReference type="GO" id="GO:0005829">
    <property type="term" value="C:cytosol"/>
    <property type="evidence" value="ECO:0007669"/>
    <property type="project" value="TreeGrafter"/>
</dbReference>
<dbReference type="Gene3D" id="3.40.50.1000">
    <property type="entry name" value="HAD superfamily/HAD-like"/>
    <property type="match status" value="1"/>
</dbReference>
<dbReference type="InterPro" id="IPR050155">
    <property type="entry name" value="HAD-like_hydrolase_sf"/>
</dbReference>
<comment type="function">
    <text evidence="10">Specifically catalyzes the dephosphorylation of 2-phosphoglycolate. Is involved in the dissimilation of the intracellular 2-phosphoglycolate formed during the DNA repair of 3'-phosphoglycolate ends, a major class of DNA lesions induced by oxidative stress.</text>
</comment>
<dbReference type="HAMAP" id="MF_00495">
    <property type="entry name" value="GPH_hydrolase_bact"/>
    <property type="match status" value="1"/>
</dbReference>
<feature type="binding site" evidence="10">
    <location>
        <position position="15"/>
    </location>
    <ligand>
        <name>Mg(2+)</name>
        <dbReference type="ChEBI" id="CHEBI:18420"/>
    </ligand>
</feature>
<keyword evidence="8 10" id="KW-0460">Magnesium</keyword>
<evidence type="ECO:0000256" key="9">
    <source>
        <dbReference type="ARBA" id="ARBA00023277"/>
    </source>
</evidence>
<proteinExistence type="inferred from homology"/>
<protein>
    <recommendedName>
        <fullName evidence="5 10">Phosphoglycolate phosphatase</fullName>
        <shortName evidence="10">PGP</shortName>
        <shortName evidence="10">PGPase</shortName>
        <ecNumber evidence="5 10">3.1.3.18</ecNumber>
    </recommendedName>
</protein>
<evidence type="ECO:0000313" key="11">
    <source>
        <dbReference type="EMBL" id="ODS03740.1"/>
    </source>
</evidence>
<evidence type="ECO:0000313" key="12">
    <source>
        <dbReference type="Proteomes" id="UP000095042"/>
    </source>
</evidence>
<evidence type="ECO:0000256" key="4">
    <source>
        <dbReference type="ARBA" id="ARBA00006171"/>
    </source>
</evidence>
<organism evidence="11 12">
    <name type="scientific">Methyloceanibacter marginalis</name>
    <dbReference type="NCBI Taxonomy" id="1774971"/>
    <lineage>
        <taxon>Bacteria</taxon>
        <taxon>Pseudomonadati</taxon>
        <taxon>Pseudomonadota</taxon>
        <taxon>Alphaproteobacteria</taxon>
        <taxon>Hyphomicrobiales</taxon>
        <taxon>Hyphomicrobiaceae</taxon>
        <taxon>Methyloceanibacter</taxon>
    </lineage>
</organism>
<dbReference type="Gene3D" id="1.10.150.240">
    <property type="entry name" value="Putative phosphatase, domain 2"/>
    <property type="match status" value="1"/>
</dbReference>
<evidence type="ECO:0000256" key="5">
    <source>
        <dbReference type="ARBA" id="ARBA00013078"/>
    </source>
</evidence>
<comment type="catalytic activity">
    <reaction evidence="1 10">
        <text>2-phosphoglycolate + H2O = glycolate + phosphate</text>
        <dbReference type="Rhea" id="RHEA:14369"/>
        <dbReference type="ChEBI" id="CHEBI:15377"/>
        <dbReference type="ChEBI" id="CHEBI:29805"/>
        <dbReference type="ChEBI" id="CHEBI:43474"/>
        <dbReference type="ChEBI" id="CHEBI:58033"/>
        <dbReference type="EC" id="3.1.3.18"/>
    </reaction>
</comment>
<evidence type="ECO:0000256" key="10">
    <source>
        <dbReference type="HAMAP-Rule" id="MF_00495"/>
    </source>
</evidence>
<evidence type="ECO:0000256" key="2">
    <source>
        <dbReference type="ARBA" id="ARBA00001946"/>
    </source>
</evidence>
<dbReference type="Proteomes" id="UP000095042">
    <property type="component" value="Unassembled WGS sequence"/>
</dbReference>
<reference evidence="11 12" key="1">
    <citation type="journal article" date="2016" name="Environ. Microbiol.">
        <title>New Methyloceanibacter diversity from North Sea sediments includes methanotroph containing solely the soluble methane monooxygenase.</title>
        <authorList>
            <person name="Vekeman B."/>
            <person name="Kerckhof F.M."/>
            <person name="Cremers G."/>
            <person name="de Vos P."/>
            <person name="Vandamme P."/>
            <person name="Boon N."/>
            <person name="Op den Camp H.J."/>
            <person name="Heylen K."/>
        </authorList>
    </citation>
    <scope>NUCLEOTIDE SEQUENCE [LARGE SCALE GENOMIC DNA]</scope>
    <source>
        <strain evidence="11 12">R-67177</strain>
    </source>
</reference>
<dbReference type="PANTHER" id="PTHR43434:SF1">
    <property type="entry name" value="PHOSPHOGLYCOLATE PHOSPHATASE"/>
    <property type="match status" value="1"/>
</dbReference>
<dbReference type="InterPro" id="IPR023214">
    <property type="entry name" value="HAD_sf"/>
</dbReference>
<keyword evidence="12" id="KW-1185">Reference proteome</keyword>
<dbReference type="UniPathway" id="UPA00865">
    <property type="reaction ID" value="UER00834"/>
</dbReference>
<dbReference type="GO" id="GO:0006281">
    <property type="term" value="P:DNA repair"/>
    <property type="evidence" value="ECO:0007669"/>
    <property type="project" value="TreeGrafter"/>
</dbReference>
<dbReference type="AlphaFoldDB" id="A0A1E3WDD2"/>
<evidence type="ECO:0000256" key="7">
    <source>
        <dbReference type="ARBA" id="ARBA00022801"/>
    </source>
</evidence>
<dbReference type="SUPFAM" id="SSF56784">
    <property type="entry name" value="HAD-like"/>
    <property type="match status" value="1"/>
</dbReference>
<dbReference type="GO" id="GO:0005975">
    <property type="term" value="P:carbohydrate metabolic process"/>
    <property type="evidence" value="ECO:0007669"/>
    <property type="project" value="InterPro"/>
</dbReference>
<keyword evidence="6 10" id="KW-0479">Metal-binding</keyword>
<dbReference type="GO" id="GO:0046295">
    <property type="term" value="P:glycolate biosynthetic process"/>
    <property type="evidence" value="ECO:0007669"/>
    <property type="project" value="UniProtKB-UniRule"/>
</dbReference>
<dbReference type="InterPro" id="IPR023198">
    <property type="entry name" value="PGP-like_dom2"/>
</dbReference>
<comment type="pathway">
    <text evidence="3 10">Organic acid metabolism; glycolate biosynthesis; glycolate from 2-phosphoglycolate: step 1/1.</text>
</comment>
<feature type="binding site" evidence="10">
    <location>
        <position position="13"/>
    </location>
    <ligand>
        <name>Mg(2+)</name>
        <dbReference type="ChEBI" id="CHEBI:18420"/>
    </ligand>
</feature>
<dbReference type="EMBL" id="LPWD01000056">
    <property type="protein sequence ID" value="ODS03740.1"/>
    <property type="molecule type" value="Genomic_DNA"/>
</dbReference>
<dbReference type="EC" id="3.1.3.18" evidence="5 10"/>
<evidence type="ECO:0000256" key="1">
    <source>
        <dbReference type="ARBA" id="ARBA00000830"/>
    </source>
</evidence>
<gene>
    <name evidence="11" type="ORF">AUC71_08005</name>
</gene>
<evidence type="ECO:0000256" key="3">
    <source>
        <dbReference type="ARBA" id="ARBA00004818"/>
    </source>
</evidence>
<dbReference type="NCBIfam" id="TIGR01549">
    <property type="entry name" value="HAD-SF-IA-v1"/>
    <property type="match status" value="1"/>
</dbReference>
<dbReference type="Pfam" id="PF00702">
    <property type="entry name" value="Hydrolase"/>
    <property type="match status" value="1"/>
</dbReference>
<evidence type="ECO:0000256" key="6">
    <source>
        <dbReference type="ARBA" id="ARBA00022723"/>
    </source>
</evidence>
<dbReference type="GO" id="GO:0008967">
    <property type="term" value="F:phosphoglycolate phosphatase activity"/>
    <property type="evidence" value="ECO:0007669"/>
    <property type="project" value="UniProtKB-UniRule"/>
</dbReference>
<evidence type="ECO:0000256" key="8">
    <source>
        <dbReference type="ARBA" id="ARBA00022842"/>
    </source>
</evidence>
<dbReference type="PANTHER" id="PTHR43434">
    <property type="entry name" value="PHOSPHOGLYCOLATE PHOSPHATASE"/>
    <property type="match status" value="1"/>
</dbReference>
<dbReference type="GO" id="GO:0046872">
    <property type="term" value="F:metal ion binding"/>
    <property type="evidence" value="ECO:0007669"/>
    <property type="project" value="UniProtKB-KW"/>
</dbReference>
<dbReference type="SFLD" id="SFLDS00003">
    <property type="entry name" value="Haloacid_Dehalogenase"/>
    <property type="match status" value="1"/>
</dbReference>
<comment type="caution">
    <text evidence="11">The sequence shown here is derived from an EMBL/GenBank/DDBJ whole genome shotgun (WGS) entry which is preliminary data.</text>
</comment>
<feature type="binding site" evidence="10">
    <location>
        <position position="175"/>
    </location>
    <ligand>
        <name>Mg(2+)</name>
        <dbReference type="ChEBI" id="CHEBI:18420"/>
    </ligand>
</feature>
<sequence length="229" mass="24328">MEPFEDCRAVVFDLDGTLADTVGDLTTALNRALAELDLPPHPEEAVRGMVGGGLAKLLTRGLAAHDVVLERAEHEAVLARFVAHYAANPAERSKLYPGARQTLNVLREAGIPCGLCTNKHEPIARDLLTRSALGRRSGAIQGSETGFPRKPDPACLIHVVKKLGASPETALMVGDNATDLKTARAAGLKRVVLVSYGYSVTPVTDLGADLVITHLHDLVPALALPERAQ</sequence>
<accession>A0A1E3WDD2</accession>
<dbReference type="InterPro" id="IPR036412">
    <property type="entry name" value="HAD-like_sf"/>
</dbReference>
<keyword evidence="7 10" id="KW-0378">Hydrolase</keyword>